<evidence type="ECO:0000313" key="2">
    <source>
        <dbReference type="Proteomes" id="UP000009012"/>
    </source>
</evidence>
<dbReference type="RefSeq" id="YP_006561089.1">
    <property type="nucleotide sequence ID" value="NC_018283.1"/>
</dbReference>
<dbReference type="EMBL" id="JN564907">
    <property type="protein sequence ID" value="AEY69516.1"/>
    <property type="molecule type" value="Genomic_DNA"/>
</dbReference>
<gene>
    <name evidence="1" type="ORF">AH2_0005</name>
</gene>
<keyword evidence="2" id="KW-1185">Reference proteome</keyword>
<name>I6NSQ8_9CAUD</name>
<organism evidence="1 2">
    <name type="scientific">Burkholderia phage vB_BceS_AH2</name>
    <dbReference type="NCBI Taxonomy" id="1133022"/>
    <lineage>
        <taxon>Viruses</taxon>
        <taxon>Duplodnaviria</taxon>
        <taxon>Heunggongvirae</taxon>
        <taxon>Uroviricota</taxon>
        <taxon>Caudoviricetes</taxon>
        <taxon>Casjensviridae</taxon>
        <taxon>Ahduovirus</taxon>
        <taxon>Ahduovirus AH2</taxon>
        <taxon>Burkholderia virus AH2</taxon>
    </lineage>
</organism>
<sequence length="185" mass="20770">MAHYIASYKTGYTLANGRERIGLQFGRMGTARQPAARLFSFVPSLMNYKAPSIRDGCAILRGDAIETAMAEFNAALYARRTADNARAIVCAVNRSRSAELRARDWSDKARDVLAFHSFALCLDRDGDEKTRAALIIIPRYRRNYERHALPFDARAAWYGAYSDARYSIKRRARNVAAQFGCGFGV</sequence>
<accession>I6NSQ8</accession>
<dbReference type="KEGG" id="vg:13405264"/>
<protein>
    <submittedName>
        <fullName evidence="1">Uncharacterized protein</fullName>
    </submittedName>
</protein>
<dbReference type="OrthoDB" id="41501at10239"/>
<reference evidence="1 2" key="1">
    <citation type="journal article" date="2012" name="BMC Genomics">
        <title>Comparative analysis of two phenotypically-similar but genomically-distinct Burkholderia cenocepacia-specific bacteriophages.</title>
        <authorList>
            <person name="Lynch K.H."/>
            <person name="Stothard P."/>
            <person name="Dennis J.J."/>
        </authorList>
    </citation>
    <scope>NUCLEOTIDE SEQUENCE [LARGE SCALE GENOMIC DNA]</scope>
</reference>
<evidence type="ECO:0000313" key="1">
    <source>
        <dbReference type="EMBL" id="AEY69516.1"/>
    </source>
</evidence>
<dbReference type="GeneID" id="13405264"/>
<dbReference type="Proteomes" id="UP000009012">
    <property type="component" value="Segment"/>
</dbReference>
<proteinExistence type="predicted"/>